<gene>
    <name evidence="2" type="ORF">AK812_SmicGene29095</name>
</gene>
<proteinExistence type="predicted"/>
<organism evidence="2 3">
    <name type="scientific">Symbiodinium microadriaticum</name>
    <name type="common">Dinoflagellate</name>
    <name type="synonym">Zooxanthella microadriatica</name>
    <dbReference type="NCBI Taxonomy" id="2951"/>
    <lineage>
        <taxon>Eukaryota</taxon>
        <taxon>Sar</taxon>
        <taxon>Alveolata</taxon>
        <taxon>Dinophyceae</taxon>
        <taxon>Suessiales</taxon>
        <taxon>Symbiodiniaceae</taxon>
        <taxon>Symbiodinium</taxon>
    </lineage>
</organism>
<feature type="compositionally biased region" description="Polar residues" evidence="1">
    <location>
        <begin position="14"/>
        <end position="29"/>
    </location>
</feature>
<feature type="compositionally biased region" description="Basic and acidic residues" evidence="1">
    <location>
        <begin position="99"/>
        <end position="109"/>
    </location>
</feature>
<evidence type="ECO:0000313" key="3">
    <source>
        <dbReference type="Proteomes" id="UP000186817"/>
    </source>
</evidence>
<dbReference type="OrthoDB" id="409626at2759"/>
<reference evidence="2 3" key="1">
    <citation type="submission" date="2016-02" db="EMBL/GenBank/DDBJ databases">
        <title>Genome analysis of coral dinoflagellate symbionts highlights evolutionary adaptations to a symbiotic lifestyle.</title>
        <authorList>
            <person name="Aranda M."/>
            <person name="Li Y."/>
            <person name="Liew Y.J."/>
            <person name="Baumgarten S."/>
            <person name="Simakov O."/>
            <person name="Wilson M."/>
            <person name="Piel J."/>
            <person name="Ashoor H."/>
            <person name="Bougouffa S."/>
            <person name="Bajic V.B."/>
            <person name="Ryu T."/>
            <person name="Ravasi T."/>
            <person name="Bayer T."/>
            <person name="Micklem G."/>
            <person name="Kim H."/>
            <person name="Bhak J."/>
            <person name="Lajeunesse T.C."/>
            <person name="Voolstra C.R."/>
        </authorList>
    </citation>
    <scope>NUCLEOTIDE SEQUENCE [LARGE SCALE GENOMIC DNA]</scope>
    <source>
        <strain evidence="2 3">CCMP2467</strain>
    </source>
</reference>
<evidence type="ECO:0000256" key="1">
    <source>
        <dbReference type="SAM" id="MobiDB-lite"/>
    </source>
</evidence>
<keyword evidence="3" id="KW-1185">Reference proteome</keyword>
<name>A0A1Q9D2Q6_SYMMI</name>
<dbReference type="AlphaFoldDB" id="A0A1Q9D2Q6"/>
<accession>A0A1Q9D2Q6</accession>
<feature type="region of interest" description="Disordered" evidence="1">
    <location>
        <begin position="81"/>
        <end position="117"/>
    </location>
</feature>
<dbReference type="EMBL" id="LSRX01000760">
    <property type="protein sequence ID" value="OLP89448.1"/>
    <property type="molecule type" value="Genomic_DNA"/>
</dbReference>
<feature type="region of interest" description="Disordered" evidence="1">
    <location>
        <begin position="1"/>
        <end position="29"/>
    </location>
</feature>
<comment type="caution">
    <text evidence="2">The sequence shown here is derived from an EMBL/GenBank/DDBJ whole genome shotgun (WGS) entry which is preliminary data.</text>
</comment>
<feature type="region of interest" description="Disordered" evidence="1">
    <location>
        <begin position="42"/>
        <end position="62"/>
    </location>
</feature>
<sequence>MYLAEMRPHKRFRPSSQDAQVASEVSLSKETLRLGDTMKLASQESLGGSKIASQESLGGSKTSLVSEPQIKVSPKALFSSPVAGTVPSPAGKSPGKTTWVDHAKRDHSPDGSAKNYANSSANMARSRQMISAAWDWAKERNLLRVNPVHKEEEAKLVLSEVFEVNSETGAETSMSGTIEAEDDSGFLFEADAPSVHDSDEAILASITASGVTEKPVDNAKGSFKINFPTVGKDQTPATLLGNFLEVLGRKADSLEDHLVFEGRLLVKGPRIIPSSPGKEGSSDGSSMADDLAKELLIGFEEGVLQLYSIVDPMLRVMGQCAENKGNECRNLHAAIHRSGKTFPVSVNTATTRILNFKGKVQMQEVEWPVLYLSDWVRSICASGGEMLLAGHTLNEPDRFTSVFETFWDRYKFVNPGHSIYDGSLDLRFAIPVACHGDEGRGKLKRPVMILSFQHSFTSRLLFTVMPSENYYKKHTLDMLHAAMVKDLETCYKEGITDSPAGESAISAIWQFLAD</sequence>
<dbReference type="Proteomes" id="UP000186817">
    <property type="component" value="Unassembled WGS sequence"/>
</dbReference>
<evidence type="ECO:0000313" key="2">
    <source>
        <dbReference type="EMBL" id="OLP89448.1"/>
    </source>
</evidence>
<protein>
    <submittedName>
        <fullName evidence="2">Uncharacterized protein</fullName>
    </submittedName>
</protein>